<keyword evidence="4" id="KW-1185">Reference proteome</keyword>
<dbReference type="RefSeq" id="WP_094839122.1">
    <property type="nucleotide sequence ID" value="NZ_NEVQ01000022.1"/>
</dbReference>
<keyword evidence="2" id="KW-0732">Signal</keyword>
<name>A0A261TM85_9BORD</name>
<dbReference type="InterPro" id="IPR005064">
    <property type="entry name" value="BUG"/>
</dbReference>
<dbReference type="InterPro" id="IPR042100">
    <property type="entry name" value="Bug_dom1"/>
</dbReference>
<evidence type="ECO:0000256" key="1">
    <source>
        <dbReference type="ARBA" id="ARBA00006987"/>
    </source>
</evidence>
<protein>
    <submittedName>
        <fullName evidence="3">ABC transporter substrate-binding protein</fullName>
    </submittedName>
</protein>
<reference evidence="3 4" key="1">
    <citation type="submission" date="2017-05" db="EMBL/GenBank/DDBJ databases">
        <title>Complete and WGS of Bordetella genogroups.</title>
        <authorList>
            <person name="Spilker T."/>
            <person name="LiPuma J."/>
        </authorList>
    </citation>
    <scope>NUCLEOTIDE SEQUENCE [LARGE SCALE GENOMIC DNA]</scope>
    <source>
        <strain evidence="3 4">AU9919</strain>
    </source>
</reference>
<dbReference type="PANTHER" id="PTHR42928:SF5">
    <property type="entry name" value="BLR1237 PROTEIN"/>
    <property type="match status" value="1"/>
</dbReference>
<dbReference type="EMBL" id="NEVQ01000022">
    <property type="protein sequence ID" value="OZI50709.1"/>
    <property type="molecule type" value="Genomic_DNA"/>
</dbReference>
<dbReference type="Proteomes" id="UP000216885">
    <property type="component" value="Unassembled WGS sequence"/>
</dbReference>
<proteinExistence type="inferred from homology"/>
<evidence type="ECO:0000313" key="3">
    <source>
        <dbReference type="EMBL" id="OZI50709.1"/>
    </source>
</evidence>
<dbReference type="SUPFAM" id="SSF53850">
    <property type="entry name" value="Periplasmic binding protein-like II"/>
    <property type="match status" value="1"/>
</dbReference>
<organism evidence="3 4">
    <name type="scientific">Bordetella genomosp. 4</name>
    <dbReference type="NCBI Taxonomy" id="463044"/>
    <lineage>
        <taxon>Bacteria</taxon>
        <taxon>Pseudomonadati</taxon>
        <taxon>Pseudomonadota</taxon>
        <taxon>Betaproteobacteria</taxon>
        <taxon>Burkholderiales</taxon>
        <taxon>Alcaligenaceae</taxon>
        <taxon>Bordetella</taxon>
    </lineage>
</organism>
<accession>A0A261TM85</accession>
<dbReference type="PIRSF" id="PIRSF017082">
    <property type="entry name" value="YflP"/>
    <property type="match status" value="1"/>
</dbReference>
<sequence>MTLSLLSKTLRAGLAATTLAIAASPAIALADYPDRPVTLLVPAAPGGTTDLAARLIAQPLGEALGQSVVVENKPGASGSIASQAVAKAAPDGYTLLLQYSGYNAISPHVQPAEWDPIKDFAPIANILSAPQVIVIRPSLPINSLKELVAYAKANPDKLNYASSGNGALQHVATELLKQMADIKIAHIPYKGTGPALNDLLGGAVDMTITTPPPLLGHIAAGKLRALAVTGPNRLASLPDVPTVAEAGYPDLLVSSWFAMYAPKGTPQTVIDKLAGKIETIMKTEDFRKKAEAQGAEAEFMGPAKLGEYTQQEYDRWGKVVKAAGIKAN</sequence>
<feature type="signal peptide" evidence="2">
    <location>
        <begin position="1"/>
        <end position="30"/>
    </location>
</feature>
<comment type="caution">
    <text evidence="3">The sequence shown here is derived from an EMBL/GenBank/DDBJ whole genome shotgun (WGS) entry which is preliminary data.</text>
</comment>
<dbReference type="Gene3D" id="3.40.190.150">
    <property type="entry name" value="Bordetella uptake gene, domain 1"/>
    <property type="match status" value="1"/>
</dbReference>
<dbReference type="Pfam" id="PF03401">
    <property type="entry name" value="TctC"/>
    <property type="match status" value="1"/>
</dbReference>
<dbReference type="AlphaFoldDB" id="A0A261TM85"/>
<dbReference type="CDD" id="cd07012">
    <property type="entry name" value="PBP2_Bug_TTT"/>
    <property type="match status" value="1"/>
</dbReference>
<gene>
    <name evidence="3" type="ORF">CAL20_23030</name>
</gene>
<evidence type="ECO:0000256" key="2">
    <source>
        <dbReference type="SAM" id="SignalP"/>
    </source>
</evidence>
<dbReference type="Gene3D" id="3.40.190.10">
    <property type="entry name" value="Periplasmic binding protein-like II"/>
    <property type="match status" value="1"/>
</dbReference>
<dbReference type="PANTHER" id="PTHR42928">
    <property type="entry name" value="TRICARBOXYLATE-BINDING PROTEIN"/>
    <property type="match status" value="1"/>
</dbReference>
<comment type="similarity">
    <text evidence="1">Belongs to the UPF0065 (bug) family.</text>
</comment>
<feature type="chain" id="PRO_5012740499" evidence="2">
    <location>
        <begin position="31"/>
        <end position="328"/>
    </location>
</feature>
<evidence type="ECO:0000313" key="4">
    <source>
        <dbReference type="Proteomes" id="UP000216885"/>
    </source>
</evidence>